<sequence>MSDGASTGGLDLPEAGFDAAKAFWAHLAAGELRLQCDPGADRCQFYPRPLSLFAPDGALEWRAVPRTGTLLALTTVRTPTPGFPLPPPYRVGLVRLDAGPRLFGVVEAEAAPALGSRVELVPPEAAEGVPPLRFRPVGAAGA</sequence>
<feature type="domain" description="ChsH2 C-terminal OB-fold" evidence="1">
    <location>
        <begin position="61"/>
        <end position="121"/>
    </location>
</feature>
<dbReference type="PANTHER" id="PTHR34075:SF5">
    <property type="entry name" value="BLR3430 PROTEIN"/>
    <property type="match status" value="1"/>
</dbReference>
<keyword evidence="3" id="KW-1185">Reference proteome</keyword>
<dbReference type="PANTHER" id="PTHR34075">
    <property type="entry name" value="BLR3430 PROTEIN"/>
    <property type="match status" value="1"/>
</dbReference>
<proteinExistence type="predicted"/>
<dbReference type="AlphaFoldDB" id="A0A9X1YER5"/>
<name>A0A9X1YER5_9PROT</name>
<reference evidence="2" key="1">
    <citation type="submission" date="2022-04" db="EMBL/GenBank/DDBJ databases">
        <title>Roseomonas acroporae sp. nov., isolated from coral Acropora digitifera.</title>
        <authorList>
            <person name="Sun H."/>
        </authorList>
    </citation>
    <scope>NUCLEOTIDE SEQUENCE</scope>
    <source>
        <strain evidence="2">NAR14</strain>
    </source>
</reference>
<dbReference type="Pfam" id="PF01796">
    <property type="entry name" value="OB_ChsH2_C"/>
    <property type="match status" value="1"/>
</dbReference>
<gene>
    <name evidence="2" type="ORF">M0638_23480</name>
</gene>
<accession>A0A9X1YER5</accession>
<dbReference type="EMBL" id="JALPRX010000118">
    <property type="protein sequence ID" value="MCK8787337.1"/>
    <property type="molecule type" value="Genomic_DNA"/>
</dbReference>
<dbReference type="InterPro" id="IPR052513">
    <property type="entry name" value="Thioester_dehydratase-like"/>
</dbReference>
<dbReference type="RefSeq" id="WP_248669388.1">
    <property type="nucleotide sequence ID" value="NZ_JALPRX010000118.1"/>
</dbReference>
<protein>
    <submittedName>
        <fullName evidence="2">OB-fold domain-containing protein</fullName>
    </submittedName>
</protein>
<evidence type="ECO:0000313" key="2">
    <source>
        <dbReference type="EMBL" id="MCK8787337.1"/>
    </source>
</evidence>
<dbReference type="SUPFAM" id="SSF50249">
    <property type="entry name" value="Nucleic acid-binding proteins"/>
    <property type="match status" value="1"/>
</dbReference>
<evidence type="ECO:0000259" key="1">
    <source>
        <dbReference type="Pfam" id="PF01796"/>
    </source>
</evidence>
<dbReference type="Proteomes" id="UP001139516">
    <property type="component" value="Unassembled WGS sequence"/>
</dbReference>
<organism evidence="2 3">
    <name type="scientific">Roseomonas acroporae</name>
    <dbReference type="NCBI Taxonomy" id="2937791"/>
    <lineage>
        <taxon>Bacteria</taxon>
        <taxon>Pseudomonadati</taxon>
        <taxon>Pseudomonadota</taxon>
        <taxon>Alphaproteobacteria</taxon>
        <taxon>Acetobacterales</taxon>
        <taxon>Roseomonadaceae</taxon>
        <taxon>Roseomonas</taxon>
    </lineage>
</organism>
<evidence type="ECO:0000313" key="3">
    <source>
        <dbReference type="Proteomes" id="UP001139516"/>
    </source>
</evidence>
<comment type="caution">
    <text evidence="2">The sequence shown here is derived from an EMBL/GenBank/DDBJ whole genome shotgun (WGS) entry which is preliminary data.</text>
</comment>
<dbReference type="InterPro" id="IPR002878">
    <property type="entry name" value="ChsH2_C"/>
</dbReference>
<dbReference type="InterPro" id="IPR012340">
    <property type="entry name" value="NA-bd_OB-fold"/>
</dbReference>